<sequence>MTVSSPVATRAGRREWTALAVLCLPLLLVSMDVSVLFFAVPHIAEALAPSATQLLWIFDVYGFVLAGLLLSMGALADRIGRRRLLLLGALAFGAASALAALAPTAGWLIAARALLGVGGATIMPSTLAIIRSLFVDDRDRARAVGVWSAVLAGGVGIGPVVSGLLLERFWWGSVFLVNVPVMLALLAVAPFVLPESRSAVGRVDLPSSALSLLAVLPLVHVLKELAADGWSPSLPAYAVVGVGAAVAFVRRQSGLESPMVDPRLFAHRGFGGSVAVQVIGMFGLMGNAVLLTQYLQSVLGYSALAAALWSLLPSLVVGAAAPAAVAVSLRTGRPVVIASGFLVAATGFAAMRLVEADSSIGVVLVCASLVAMGLVSVSALVTEYAIGVAPAGRTGSVSALVETAGELGGALGMAVLGSVLAAVYAARLDVLLPAGRPGGLSAGARESAAQGLGEAVVVGSRLGGAQGERVLAAARTAYVDGMHAGSSSRPRCCSAARCWRCSPCRGGPRPRSGAPRLRRSRCCHRAPEAPARSPTGAWATHRKGVRRVAHGVLGRQERGRPGVEVRRAVTRWQRASAPELTMSPCSVVLR</sequence>
<reference evidence="9 10" key="1">
    <citation type="journal article" date="2019" name="Int. J. Syst. Evol. Microbiol.">
        <title>The Global Catalogue of Microorganisms (GCM) 10K type strain sequencing project: providing services to taxonomists for standard genome sequencing and annotation.</title>
        <authorList>
            <consortium name="The Broad Institute Genomics Platform"/>
            <consortium name="The Broad Institute Genome Sequencing Center for Infectious Disease"/>
            <person name="Wu L."/>
            <person name="Ma J."/>
        </authorList>
    </citation>
    <scope>NUCLEOTIDE SEQUENCE [LARGE SCALE GENOMIC DNA]</scope>
    <source>
        <strain evidence="9 10">JCM 15628</strain>
    </source>
</reference>
<comment type="subcellular location">
    <subcellularLocation>
        <location evidence="1">Cell membrane</location>
        <topology evidence="1">Multi-pass membrane protein</topology>
    </subcellularLocation>
</comment>
<feature type="transmembrane region" description="Helical" evidence="7">
    <location>
        <begin position="109"/>
        <end position="134"/>
    </location>
</feature>
<comment type="caution">
    <text evidence="9">The sequence shown here is derived from an EMBL/GenBank/DDBJ whole genome shotgun (WGS) entry which is preliminary data.</text>
</comment>
<gene>
    <name evidence="9" type="ORF">GCM10009817_38470</name>
</gene>
<evidence type="ECO:0000256" key="5">
    <source>
        <dbReference type="ARBA" id="ARBA00022989"/>
    </source>
</evidence>
<dbReference type="InterPro" id="IPR011701">
    <property type="entry name" value="MFS"/>
</dbReference>
<dbReference type="Proteomes" id="UP001500013">
    <property type="component" value="Unassembled WGS sequence"/>
</dbReference>
<evidence type="ECO:0000256" key="1">
    <source>
        <dbReference type="ARBA" id="ARBA00004651"/>
    </source>
</evidence>
<dbReference type="PANTHER" id="PTHR42718">
    <property type="entry name" value="MAJOR FACILITATOR SUPERFAMILY MULTIDRUG TRANSPORTER MFSC"/>
    <property type="match status" value="1"/>
</dbReference>
<feature type="transmembrane region" description="Helical" evidence="7">
    <location>
        <begin position="360"/>
        <end position="386"/>
    </location>
</feature>
<evidence type="ECO:0000313" key="10">
    <source>
        <dbReference type="Proteomes" id="UP001500013"/>
    </source>
</evidence>
<keyword evidence="4 7" id="KW-0812">Transmembrane</keyword>
<dbReference type="PRINTS" id="PR01036">
    <property type="entry name" value="TCRTETB"/>
</dbReference>
<evidence type="ECO:0000259" key="8">
    <source>
        <dbReference type="PROSITE" id="PS50850"/>
    </source>
</evidence>
<evidence type="ECO:0000256" key="7">
    <source>
        <dbReference type="SAM" id="Phobius"/>
    </source>
</evidence>
<accession>A0ABN2SU03</accession>
<dbReference type="RefSeq" id="WP_344066609.1">
    <property type="nucleotide sequence ID" value="NZ_BAAAPU010000011.1"/>
</dbReference>
<protein>
    <submittedName>
        <fullName evidence="9">MFS transporter</fullName>
    </submittedName>
</protein>
<feature type="transmembrane region" description="Helical" evidence="7">
    <location>
        <begin position="56"/>
        <end position="77"/>
    </location>
</feature>
<dbReference type="SUPFAM" id="SSF103473">
    <property type="entry name" value="MFS general substrate transporter"/>
    <property type="match status" value="1"/>
</dbReference>
<feature type="transmembrane region" description="Helical" evidence="7">
    <location>
        <begin position="205"/>
        <end position="222"/>
    </location>
</feature>
<dbReference type="EMBL" id="BAAAPU010000011">
    <property type="protein sequence ID" value="GAA1992607.1"/>
    <property type="molecule type" value="Genomic_DNA"/>
</dbReference>
<dbReference type="Gene3D" id="1.20.1720.10">
    <property type="entry name" value="Multidrug resistance protein D"/>
    <property type="match status" value="1"/>
</dbReference>
<evidence type="ECO:0000256" key="6">
    <source>
        <dbReference type="ARBA" id="ARBA00023136"/>
    </source>
</evidence>
<keyword evidence="6 7" id="KW-0472">Membrane</keyword>
<feature type="transmembrane region" description="Helical" evidence="7">
    <location>
        <begin position="146"/>
        <end position="165"/>
    </location>
</feature>
<keyword evidence="3" id="KW-1003">Cell membrane</keyword>
<dbReference type="Gene3D" id="1.20.1250.20">
    <property type="entry name" value="MFS general substrate transporter like domains"/>
    <property type="match status" value="1"/>
</dbReference>
<dbReference type="InterPro" id="IPR036259">
    <property type="entry name" value="MFS_trans_sf"/>
</dbReference>
<name>A0ABN2SU03_9MICO</name>
<feature type="transmembrane region" description="Helical" evidence="7">
    <location>
        <begin position="84"/>
        <end position="103"/>
    </location>
</feature>
<proteinExistence type="predicted"/>
<organism evidence="9 10">
    <name type="scientific">Terrabacter lapilli</name>
    <dbReference type="NCBI Taxonomy" id="436231"/>
    <lineage>
        <taxon>Bacteria</taxon>
        <taxon>Bacillati</taxon>
        <taxon>Actinomycetota</taxon>
        <taxon>Actinomycetes</taxon>
        <taxon>Micrococcales</taxon>
        <taxon>Intrasporangiaceae</taxon>
        <taxon>Terrabacter</taxon>
    </lineage>
</organism>
<feature type="transmembrane region" description="Helical" evidence="7">
    <location>
        <begin position="407"/>
        <end position="426"/>
    </location>
</feature>
<dbReference type="InterPro" id="IPR005829">
    <property type="entry name" value="Sugar_transporter_CS"/>
</dbReference>
<feature type="domain" description="Major facilitator superfamily (MFS) profile" evidence="8">
    <location>
        <begin position="18"/>
        <end position="471"/>
    </location>
</feature>
<keyword evidence="10" id="KW-1185">Reference proteome</keyword>
<feature type="transmembrane region" description="Helical" evidence="7">
    <location>
        <begin position="234"/>
        <end position="249"/>
    </location>
</feature>
<keyword evidence="5 7" id="KW-1133">Transmembrane helix</keyword>
<dbReference type="CDD" id="cd17321">
    <property type="entry name" value="MFS_MMR_MDR_like"/>
    <property type="match status" value="1"/>
</dbReference>
<dbReference type="InterPro" id="IPR020846">
    <property type="entry name" value="MFS_dom"/>
</dbReference>
<evidence type="ECO:0000256" key="4">
    <source>
        <dbReference type="ARBA" id="ARBA00022692"/>
    </source>
</evidence>
<feature type="transmembrane region" description="Helical" evidence="7">
    <location>
        <begin position="270"/>
        <end position="295"/>
    </location>
</feature>
<evidence type="ECO:0000313" key="9">
    <source>
        <dbReference type="EMBL" id="GAA1992607.1"/>
    </source>
</evidence>
<evidence type="ECO:0000256" key="2">
    <source>
        <dbReference type="ARBA" id="ARBA00022448"/>
    </source>
</evidence>
<dbReference type="PROSITE" id="PS50850">
    <property type="entry name" value="MFS"/>
    <property type="match status" value="1"/>
</dbReference>
<feature type="transmembrane region" description="Helical" evidence="7">
    <location>
        <begin position="301"/>
        <end position="327"/>
    </location>
</feature>
<dbReference type="PROSITE" id="PS00216">
    <property type="entry name" value="SUGAR_TRANSPORT_1"/>
    <property type="match status" value="1"/>
</dbReference>
<dbReference type="Pfam" id="PF07690">
    <property type="entry name" value="MFS_1"/>
    <property type="match status" value="1"/>
</dbReference>
<keyword evidence="2" id="KW-0813">Transport</keyword>
<feature type="transmembrane region" description="Helical" evidence="7">
    <location>
        <begin position="334"/>
        <end position="354"/>
    </location>
</feature>
<feature type="transmembrane region" description="Helical" evidence="7">
    <location>
        <begin position="171"/>
        <end position="193"/>
    </location>
</feature>
<evidence type="ECO:0000256" key="3">
    <source>
        <dbReference type="ARBA" id="ARBA00022475"/>
    </source>
</evidence>
<dbReference type="PANTHER" id="PTHR42718:SF47">
    <property type="entry name" value="METHYL VIOLOGEN RESISTANCE PROTEIN SMVA"/>
    <property type="match status" value="1"/>
</dbReference>